<keyword evidence="2" id="KW-1185">Reference proteome</keyword>
<dbReference type="Gene3D" id="3.40.50.2300">
    <property type="match status" value="1"/>
</dbReference>
<dbReference type="Proteomes" id="UP001595681">
    <property type="component" value="Unassembled WGS sequence"/>
</dbReference>
<accession>A0ABV7NIB9</accession>
<organism evidence="1 2">
    <name type="scientific">Sphingobium rhizovicinum</name>
    <dbReference type="NCBI Taxonomy" id="432308"/>
    <lineage>
        <taxon>Bacteria</taxon>
        <taxon>Pseudomonadati</taxon>
        <taxon>Pseudomonadota</taxon>
        <taxon>Alphaproteobacteria</taxon>
        <taxon>Sphingomonadales</taxon>
        <taxon>Sphingomonadaceae</taxon>
        <taxon>Sphingobium</taxon>
    </lineage>
</organism>
<evidence type="ECO:0000313" key="1">
    <source>
        <dbReference type="EMBL" id="MFC3443223.1"/>
    </source>
</evidence>
<evidence type="ECO:0000313" key="2">
    <source>
        <dbReference type="Proteomes" id="UP001595681"/>
    </source>
</evidence>
<gene>
    <name evidence="1" type="ORF">ACFOKF_18830</name>
</gene>
<proteinExistence type="predicted"/>
<evidence type="ECO:0008006" key="3">
    <source>
        <dbReference type="Google" id="ProtNLM"/>
    </source>
</evidence>
<reference evidence="2" key="1">
    <citation type="journal article" date="2019" name="Int. J. Syst. Evol. Microbiol.">
        <title>The Global Catalogue of Microorganisms (GCM) 10K type strain sequencing project: providing services to taxonomists for standard genome sequencing and annotation.</title>
        <authorList>
            <consortium name="The Broad Institute Genomics Platform"/>
            <consortium name="The Broad Institute Genome Sequencing Center for Infectious Disease"/>
            <person name="Wu L."/>
            <person name="Ma J."/>
        </authorList>
    </citation>
    <scope>NUCLEOTIDE SEQUENCE [LARGE SCALE GENOMIC DNA]</scope>
    <source>
        <strain evidence="2">CCM 7491</strain>
    </source>
</reference>
<name>A0ABV7NIB9_9SPHN</name>
<protein>
    <recommendedName>
        <fullName evidence="3">Response regulatory domain-containing protein</fullName>
    </recommendedName>
</protein>
<dbReference type="RefSeq" id="WP_380797592.1">
    <property type="nucleotide sequence ID" value="NZ_JBHRVU010000004.1"/>
</dbReference>
<comment type="caution">
    <text evidence="1">The sequence shown here is derived from an EMBL/GenBank/DDBJ whole genome shotgun (WGS) entry which is preliminary data.</text>
</comment>
<sequence>MQPAAAPISVLVVDDHALLREGVRAVLSTQDDMRIVGRRTMVGWRSTSMTGCVPTSC</sequence>
<dbReference type="EMBL" id="JBHRVU010000004">
    <property type="protein sequence ID" value="MFC3443223.1"/>
    <property type="molecule type" value="Genomic_DNA"/>
</dbReference>